<organism evidence="2 3">
    <name type="scientific">Brasilonema sennae CENA114</name>
    <dbReference type="NCBI Taxonomy" id="415709"/>
    <lineage>
        <taxon>Bacteria</taxon>
        <taxon>Bacillati</taxon>
        <taxon>Cyanobacteriota</taxon>
        <taxon>Cyanophyceae</taxon>
        <taxon>Nostocales</taxon>
        <taxon>Scytonemataceae</taxon>
        <taxon>Brasilonema</taxon>
        <taxon>Bromeliae group (in: Brasilonema)</taxon>
    </lineage>
</organism>
<dbReference type="Proteomes" id="UP000503129">
    <property type="component" value="Chromosome"/>
</dbReference>
<keyword evidence="3" id="KW-1185">Reference proteome</keyword>
<feature type="compositionally biased region" description="Basic residues" evidence="1">
    <location>
        <begin position="1"/>
        <end position="13"/>
    </location>
</feature>
<protein>
    <recommendedName>
        <fullName evidence="4">DUF4336 domain-containing protein</fullName>
    </recommendedName>
</protein>
<accession>A0A856MBG5</accession>
<dbReference type="PANTHER" id="PTHR33835:SF2">
    <property type="entry name" value="LYSINE-TRNA LIGASE"/>
    <property type="match status" value="1"/>
</dbReference>
<dbReference type="EMBL" id="CP030118">
    <property type="protein sequence ID" value="QDL07041.1"/>
    <property type="molecule type" value="Genomic_DNA"/>
</dbReference>
<proteinExistence type="predicted"/>
<name>A0A856MBG5_9CYAN</name>
<gene>
    <name evidence="2" type="ORF">DP114_03150</name>
</gene>
<evidence type="ECO:0000313" key="2">
    <source>
        <dbReference type="EMBL" id="QDL07041.1"/>
    </source>
</evidence>
<sequence>MLKIGKKHSRGRRMMNSQERQKKVQPQEHPRDWSWPFWPAVPLYPYNKRRTLRREIVKDTIWTFDQLQGILYTIVPIRMTVVKLWAGGLLVYAPVAPTTECVRLVNELVAVHGEVKYIILPTSSGLEHKVFVGPFARRFPNAQVFIAPHQWSLPFNLPLSWLGFPQKRTQVLPEDSKQAPFGDEFDYAVLDINLGRGSFAEVAVFHRRSRTVLVTDSVLSVPEEPPAIAQLDPYPLLFHARENAFEAIEDNQANRRKGWQRICLFAVYFRPSMLEVTGMVQTFRDTFQAPNHSPKAYFGLFPFRWKQNWKHSFDTLRGNGRPFVAPILQIFIFPQAPRQVLNWADKVATWDFGRIISCHFDSAIEAVPRQFRQAFAFLEKKPLACEESFGSSSQPLVEEDFKFIKELEGNLVRRGIATPAKEKI</sequence>
<dbReference type="AlphaFoldDB" id="A0A856MBG5"/>
<evidence type="ECO:0000313" key="3">
    <source>
        <dbReference type="Proteomes" id="UP000503129"/>
    </source>
</evidence>
<dbReference type="PANTHER" id="PTHR33835">
    <property type="entry name" value="YALI0C07656P"/>
    <property type="match status" value="1"/>
</dbReference>
<feature type="compositionally biased region" description="Basic and acidic residues" evidence="1">
    <location>
        <begin position="19"/>
        <end position="30"/>
    </location>
</feature>
<dbReference type="InterPro" id="IPR025638">
    <property type="entry name" value="DUF4336"/>
</dbReference>
<reference evidence="2 3" key="1">
    <citation type="submission" date="2018-06" db="EMBL/GenBank/DDBJ databases">
        <title>Comparative genomics of Brasilonema spp. strains.</title>
        <authorList>
            <person name="Alvarenga D.O."/>
            <person name="Fiore M.F."/>
            <person name="Varani A.M."/>
        </authorList>
    </citation>
    <scope>NUCLEOTIDE SEQUENCE [LARGE SCALE GENOMIC DNA]</scope>
    <source>
        <strain evidence="2 3">CENA114</strain>
    </source>
</reference>
<evidence type="ECO:0008006" key="4">
    <source>
        <dbReference type="Google" id="ProtNLM"/>
    </source>
</evidence>
<dbReference type="Pfam" id="PF14234">
    <property type="entry name" value="DUF4336"/>
    <property type="match status" value="1"/>
</dbReference>
<evidence type="ECO:0000256" key="1">
    <source>
        <dbReference type="SAM" id="MobiDB-lite"/>
    </source>
</evidence>
<dbReference type="KEGG" id="bsen:DP114_03150"/>
<feature type="region of interest" description="Disordered" evidence="1">
    <location>
        <begin position="1"/>
        <end position="30"/>
    </location>
</feature>